<keyword evidence="3" id="KW-0723">Serine/threonine-protein kinase</keyword>
<dbReference type="PANTHER" id="PTHR24356:SF1">
    <property type="entry name" value="SERINE_THREONINE-PROTEIN KINASE GREATWALL"/>
    <property type="match status" value="1"/>
</dbReference>
<dbReference type="GO" id="GO:0005634">
    <property type="term" value="C:nucleus"/>
    <property type="evidence" value="ECO:0007669"/>
    <property type="project" value="TreeGrafter"/>
</dbReference>
<dbReference type="SUPFAM" id="SSF56112">
    <property type="entry name" value="Protein kinase-like (PK-like)"/>
    <property type="match status" value="1"/>
</dbReference>
<dbReference type="Gene3D" id="3.30.200.20">
    <property type="entry name" value="Phosphorylase Kinase, domain 1"/>
    <property type="match status" value="2"/>
</dbReference>
<dbReference type="FunFam" id="3.30.200.20:FF:000550">
    <property type="entry name" value="Serine/threonine-protein kinase greatwall"/>
    <property type="match status" value="1"/>
</dbReference>
<dbReference type="PANTHER" id="PTHR24356">
    <property type="entry name" value="SERINE/THREONINE-PROTEIN KINASE"/>
    <property type="match status" value="1"/>
</dbReference>
<proteinExistence type="predicted"/>
<keyword evidence="14" id="KW-1185">Reference proteome</keyword>
<organism evidence="13 14">
    <name type="scientific">Opisthorchis viverrini</name>
    <name type="common">Southeast Asian liver fluke</name>
    <dbReference type="NCBI Taxonomy" id="6198"/>
    <lineage>
        <taxon>Eukaryota</taxon>
        <taxon>Metazoa</taxon>
        <taxon>Spiralia</taxon>
        <taxon>Lophotrochozoa</taxon>
        <taxon>Platyhelminthes</taxon>
        <taxon>Trematoda</taxon>
        <taxon>Digenea</taxon>
        <taxon>Opisthorchiida</taxon>
        <taxon>Opisthorchiata</taxon>
        <taxon>Opisthorchiidae</taxon>
        <taxon>Opisthorchis</taxon>
    </lineage>
</organism>
<evidence type="ECO:0000256" key="3">
    <source>
        <dbReference type="ARBA" id="ARBA00022527"/>
    </source>
</evidence>
<evidence type="ECO:0000256" key="1">
    <source>
        <dbReference type="ARBA" id="ARBA00012513"/>
    </source>
</evidence>
<evidence type="ECO:0000256" key="11">
    <source>
        <dbReference type="SAM" id="MobiDB-lite"/>
    </source>
</evidence>
<protein>
    <recommendedName>
        <fullName evidence="2">Serine/threonine-protein kinase greatwall</fullName>
        <ecNumber evidence="1">2.7.11.1</ecNumber>
    </recommendedName>
    <alternativeName>
        <fullName evidence="8">Microtubule-associated serine/threonine-protein kinase-like</fullName>
    </alternativeName>
</protein>
<dbReference type="STRING" id="6198.A0A074ZEP4"/>
<evidence type="ECO:0000256" key="9">
    <source>
        <dbReference type="ARBA" id="ARBA00047899"/>
    </source>
</evidence>
<feature type="region of interest" description="Disordered" evidence="11">
    <location>
        <begin position="603"/>
        <end position="636"/>
    </location>
</feature>
<evidence type="ECO:0000256" key="8">
    <source>
        <dbReference type="ARBA" id="ARBA00033099"/>
    </source>
</evidence>
<name>A0A074ZEP4_OPIVI</name>
<comment type="catalytic activity">
    <reaction evidence="9">
        <text>L-threonyl-[protein] + ATP = O-phospho-L-threonyl-[protein] + ADP + H(+)</text>
        <dbReference type="Rhea" id="RHEA:46608"/>
        <dbReference type="Rhea" id="RHEA-COMP:11060"/>
        <dbReference type="Rhea" id="RHEA-COMP:11605"/>
        <dbReference type="ChEBI" id="CHEBI:15378"/>
        <dbReference type="ChEBI" id="CHEBI:30013"/>
        <dbReference type="ChEBI" id="CHEBI:30616"/>
        <dbReference type="ChEBI" id="CHEBI:61977"/>
        <dbReference type="ChEBI" id="CHEBI:456216"/>
        <dbReference type="EC" id="2.7.11.1"/>
    </reaction>
</comment>
<dbReference type="CTD" id="20322305"/>
<dbReference type="GO" id="GO:0005524">
    <property type="term" value="F:ATP binding"/>
    <property type="evidence" value="ECO:0007669"/>
    <property type="project" value="UniProtKB-KW"/>
</dbReference>
<keyword evidence="4" id="KW-0808">Transferase</keyword>
<keyword evidence="7" id="KW-0067">ATP-binding</keyword>
<evidence type="ECO:0000256" key="2">
    <source>
        <dbReference type="ARBA" id="ARBA00022148"/>
    </source>
</evidence>
<comment type="catalytic activity">
    <reaction evidence="10">
        <text>L-seryl-[protein] + ATP = O-phospho-L-seryl-[protein] + ADP + H(+)</text>
        <dbReference type="Rhea" id="RHEA:17989"/>
        <dbReference type="Rhea" id="RHEA-COMP:9863"/>
        <dbReference type="Rhea" id="RHEA-COMP:11604"/>
        <dbReference type="ChEBI" id="CHEBI:15378"/>
        <dbReference type="ChEBI" id="CHEBI:29999"/>
        <dbReference type="ChEBI" id="CHEBI:30616"/>
        <dbReference type="ChEBI" id="CHEBI:83421"/>
        <dbReference type="ChEBI" id="CHEBI:456216"/>
        <dbReference type="EC" id="2.7.11.1"/>
    </reaction>
</comment>
<dbReference type="Pfam" id="PF00069">
    <property type="entry name" value="Pkinase"/>
    <property type="match status" value="2"/>
</dbReference>
<dbReference type="InterPro" id="IPR008271">
    <property type="entry name" value="Ser/Thr_kinase_AS"/>
</dbReference>
<feature type="domain" description="Protein kinase" evidence="12">
    <location>
        <begin position="13"/>
        <end position="830"/>
    </location>
</feature>
<dbReference type="RefSeq" id="XP_009172103.1">
    <property type="nucleotide sequence ID" value="XM_009173839.1"/>
</dbReference>
<dbReference type="InterPro" id="IPR050236">
    <property type="entry name" value="Ser_Thr_kinase_AGC"/>
</dbReference>
<feature type="region of interest" description="Disordered" evidence="11">
    <location>
        <begin position="528"/>
        <end position="548"/>
    </location>
</feature>
<evidence type="ECO:0000313" key="14">
    <source>
        <dbReference type="Proteomes" id="UP000054324"/>
    </source>
</evidence>
<dbReference type="EC" id="2.7.11.1" evidence="1"/>
<evidence type="ECO:0000313" key="13">
    <source>
        <dbReference type="EMBL" id="KER24137.1"/>
    </source>
</evidence>
<dbReference type="AlphaFoldDB" id="A0A074ZEP4"/>
<evidence type="ECO:0000259" key="12">
    <source>
        <dbReference type="PROSITE" id="PS50011"/>
    </source>
</evidence>
<dbReference type="KEGG" id="ovi:T265_08126"/>
<gene>
    <name evidence="13" type="ORF">T265_08126</name>
</gene>
<sequence length="961" mass="106355">MEAPTKAPSIQDFQLLKPISRGAFGKVFLARKEGGTKLFAIKIVSKEEMKRKNLVDKVTAERNALAVSKCPYIVHLYYSLQTTSHIYLVMEYLIGGDLKTLLLVLGYLKDQHAAIYTVEISIALEYLHAHGIIHRDLKPDNILITAAGHLKLTDFGLSTLSWNHPIRASDVLNTPSVASVPLEYYRTPGQLISLTTELSFTDSPVVRGVSQDRLVHHEELTQLGASSSVVDLPKRNEDNSLSNSTMCSHGSKLGSEKFVTDLTAQIDQDKIERSQWRRRILQAIRTLHSEEASLHNAGMIPTLTSPTAHHRKNSVSLSDVIHEESLLTLTEIFAGADPEEVDFVKSFLSRFSPPQILHVGLLVRQSSMPLSISPPVTSRLAGSISYHRSMVTSSTGIGPLRRCKSYCQPEIKKPYRMRRGRRLYNLPWSPTFLKDPQPHAGDALRRATLPPLPRSPERDVDCGMDWQKEGFSLSVDETHSHISTTTPSQSESSNAFVHLEESPRLTISPLRHELVQLHLRSGGVSAVTSATEQRFGQQRTPPDVPLSSMEKTRLQQLYSPARLSAEDLQYGMNLADIDPAHPYMLYPTSSSFRAADTPLRTPRVLPRHRSHTGQKENSRPFPVTGFHTPSSHIPSRHLHTTTANRISNVHFGSSTNSATPLSVICELPAHLASSVKFAQSSFEPCAPPPSPVVPTCREYDVRTVGFDTAGCTALSVTPQLLGTPEYIAPELLSCPADGRELLMESEAVDWWALGIILFEMLTGCTPFADESPDAVFRNIIDMDIPWPSTNDEPPSEELSQAAVQLISGLLSRSPSQRLLMAKQLRCCDFLRPVGDWNRLNELEMPFVPNPDDSTDTSYFQPRNDAHGIQMTCSGMDMKRQHKTVPHDLIDVTNACELQIGKFFAGGRLISGRARHATASATNSNKNGENAHPHRFVGITTAAVQSPSPINLHPLSPYGCKH</sequence>
<evidence type="ECO:0000256" key="4">
    <source>
        <dbReference type="ARBA" id="ARBA00022679"/>
    </source>
</evidence>
<dbReference type="PROSITE" id="PS50011">
    <property type="entry name" value="PROTEIN_KINASE_DOM"/>
    <property type="match status" value="1"/>
</dbReference>
<dbReference type="EMBL" id="KL596821">
    <property type="protein sequence ID" value="KER24137.1"/>
    <property type="molecule type" value="Genomic_DNA"/>
</dbReference>
<dbReference type="GO" id="GO:0035556">
    <property type="term" value="P:intracellular signal transduction"/>
    <property type="evidence" value="ECO:0007669"/>
    <property type="project" value="TreeGrafter"/>
</dbReference>
<keyword evidence="6" id="KW-0418">Kinase</keyword>
<keyword evidence="5" id="KW-0547">Nucleotide-binding</keyword>
<dbReference type="GeneID" id="20322305"/>
<reference evidence="13 14" key="1">
    <citation type="submission" date="2013-11" db="EMBL/GenBank/DDBJ databases">
        <title>Opisthorchis viverrini - life in the bile duct.</title>
        <authorList>
            <person name="Young N.D."/>
            <person name="Nagarajan N."/>
            <person name="Lin S.J."/>
            <person name="Korhonen P.K."/>
            <person name="Jex A.R."/>
            <person name="Hall R.S."/>
            <person name="Safavi-Hemami H."/>
            <person name="Kaewkong W."/>
            <person name="Bertrand D."/>
            <person name="Gao S."/>
            <person name="Seet Q."/>
            <person name="Wongkham S."/>
            <person name="Teh B.T."/>
            <person name="Wongkham C."/>
            <person name="Intapan P.M."/>
            <person name="Maleewong W."/>
            <person name="Yang X."/>
            <person name="Hu M."/>
            <person name="Wang Z."/>
            <person name="Hofmann A."/>
            <person name="Sternberg P.W."/>
            <person name="Tan P."/>
            <person name="Wang J."/>
            <person name="Gasser R.B."/>
        </authorList>
    </citation>
    <scope>NUCLEOTIDE SEQUENCE [LARGE SCALE GENOMIC DNA]</scope>
</reference>
<evidence type="ECO:0000256" key="10">
    <source>
        <dbReference type="ARBA" id="ARBA00048679"/>
    </source>
</evidence>
<dbReference type="GO" id="GO:0004674">
    <property type="term" value="F:protein serine/threonine kinase activity"/>
    <property type="evidence" value="ECO:0007669"/>
    <property type="project" value="UniProtKB-KW"/>
</dbReference>
<dbReference type="PROSITE" id="PS00108">
    <property type="entry name" value="PROTEIN_KINASE_ST"/>
    <property type="match status" value="1"/>
</dbReference>
<evidence type="ECO:0000256" key="7">
    <source>
        <dbReference type="ARBA" id="ARBA00022840"/>
    </source>
</evidence>
<dbReference type="Proteomes" id="UP000054324">
    <property type="component" value="Unassembled WGS sequence"/>
</dbReference>
<dbReference type="InterPro" id="IPR011009">
    <property type="entry name" value="Kinase-like_dom_sf"/>
</dbReference>
<dbReference type="Gene3D" id="1.10.510.10">
    <property type="entry name" value="Transferase(Phosphotransferase) domain 1"/>
    <property type="match status" value="2"/>
</dbReference>
<dbReference type="SMART" id="SM00220">
    <property type="entry name" value="S_TKc"/>
    <property type="match status" value="1"/>
</dbReference>
<evidence type="ECO:0000256" key="6">
    <source>
        <dbReference type="ARBA" id="ARBA00022777"/>
    </source>
</evidence>
<accession>A0A074ZEP4</accession>
<evidence type="ECO:0000256" key="5">
    <source>
        <dbReference type="ARBA" id="ARBA00022741"/>
    </source>
</evidence>
<dbReference type="InterPro" id="IPR000719">
    <property type="entry name" value="Prot_kinase_dom"/>
</dbReference>
<feature type="compositionally biased region" description="Polar residues" evidence="11">
    <location>
        <begin position="528"/>
        <end position="540"/>
    </location>
</feature>
<dbReference type="OrthoDB" id="162894at2759"/>